<dbReference type="EMBL" id="JAIMJA010000036">
    <property type="protein sequence ID" value="MCE2597240.1"/>
    <property type="molecule type" value="Genomic_DNA"/>
</dbReference>
<protein>
    <recommendedName>
        <fullName evidence="2">Zona occludens toxin N-terminal domain-containing protein</fullName>
    </recommendedName>
</protein>
<dbReference type="Pfam" id="PF05707">
    <property type="entry name" value="Zot"/>
    <property type="match status" value="1"/>
</dbReference>
<dbReference type="InterPro" id="IPR027417">
    <property type="entry name" value="P-loop_NTPase"/>
</dbReference>
<evidence type="ECO:0000313" key="3">
    <source>
        <dbReference type="EMBL" id="MCE2597240.1"/>
    </source>
</evidence>
<sequence>MAAIIMHGSPGSYKSARIVQKYLVPALEQGRIVVTNLEGCSTLETIEKRLGKKFPDTARLVRIYSIGTDTAKRAEMWRHWYCWLPLGSMCIIDEAQDIYTNTKEWSESNTAYKPISYFSDSLPSEILELYDHQLAKFTVTEFDEADSDDTGETMFDENGNVHYPVSLNSAFKRHRKYNWDLVFGTPDINDISKIIRGACEWAFHHRNRDSFIFTKRNPLVSQHKPMNNGLTVDKHFKKGAKVPLWVHLVYKSTQTGENTKSGQDDSPLKQPKILFAMALVTVSIFFLVKSVYDIFFADTSKIADAPKPDTKAVEVPAKNVPKVDTTVIKDTNPLSSRYVLLQNAAVGNNNVTMLPFGAQELWLSGYAHPSLYIFTLVINGEQHQINSDDLSALGYTFRLERHGLVHVKNNFSDDAFFAVFDPRAKAEKFEEREQEQEFAHSQQVDMQEASGLVSAFSG</sequence>
<gene>
    <name evidence="3" type="ORF">K6Y31_20920</name>
</gene>
<feature type="domain" description="Zona occludens toxin N-terminal" evidence="2">
    <location>
        <begin position="4"/>
        <end position="256"/>
    </location>
</feature>
<feature type="region of interest" description="Disordered" evidence="1">
    <location>
        <begin position="431"/>
        <end position="458"/>
    </location>
</feature>
<dbReference type="InterPro" id="IPR008900">
    <property type="entry name" value="Zot_N"/>
</dbReference>
<reference evidence="3 4" key="1">
    <citation type="journal article" date="2022" name="Environ. Microbiol. Rep.">
        <title>Eco-phylogenetic analyses reveal divergent evolution of vitamin B12 metabolism in the marine bacterial family 'Psychromonadaceae'.</title>
        <authorList>
            <person name="Jin X."/>
            <person name="Yang Y."/>
            <person name="Cao H."/>
            <person name="Gao B."/>
            <person name="Zhao Z."/>
        </authorList>
    </citation>
    <scope>NUCLEOTIDE SEQUENCE [LARGE SCALE GENOMIC DNA]</scope>
    <source>
        <strain evidence="3 4">MKS20</strain>
    </source>
</reference>
<name>A0ABS8WG39_9GAMM</name>
<evidence type="ECO:0000259" key="2">
    <source>
        <dbReference type="Pfam" id="PF05707"/>
    </source>
</evidence>
<evidence type="ECO:0000313" key="4">
    <source>
        <dbReference type="Proteomes" id="UP001201273"/>
    </source>
</evidence>
<comment type="caution">
    <text evidence="3">The sequence shown here is derived from an EMBL/GenBank/DDBJ whole genome shotgun (WGS) entry which is preliminary data.</text>
</comment>
<dbReference type="Gene3D" id="3.40.50.300">
    <property type="entry name" value="P-loop containing nucleotide triphosphate hydrolases"/>
    <property type="match status" value="1"/>
</dbReference>
<accession>A0ABS8WG39</accession>
<dbReference type="Proteomes" id="UP001201273">
    <property type="component" value="Unassembled WGS sequence"/>
</dbReference>
<proteinExistence type="predicted"/>
<organism evidence="3 4">
    <name type="scientific">Motilimonas cestriensis</name>
    <dbReference type="NCBI Taxonomy" id="2742685"/>
    <lineage>
        <taxon>Bacteria</taxon>
        <taxon>Pseudomonadati</taxon>
        <taxon>Pseudomonadota</taxon>
        <taxon>Gammaproteobacteria</taxon>
        <taxon>Alteromonadales</taxon>
        <taxon>Alteromonadales genera incertae sedis</taxon>
        <taxon>Motilimonas</taxon>
    </lineage>
</organism>
<evidence type="ECO:0000256" key="1">
    <source>
        <dbReference type="SAM" id="MobiDB-lite"/>
    </source>
</evidence>
<dbReference type="RefSeq" id="WP_233054994.1">
    <property type="nucleotide sequence ID" value="NZ_JAIMJA010000036.1"/>
</dbReference>
<keyword evidence="4" id="KW-1185">Reference proteome</keyword>